<proteinExistence type="predicted"/>
<dbReference type="Proteomes" id="UP000639643">
    <property type="component" value="Unassembled WGS sequence"/>
</dbReference>
<evidence type="ECO:0000313" key="1">
    <source>
        <dbReference type="EMBL" id="KAF6828001.1"/>
    </source>
</evidence>
<evidence type="ECO:0000313" key="2">
    <source>
        <dbReference type="Proteomes" id="UP000639643"/>
    </source>
</evidence>
<reference evidence="1" key="1">
    <citation type="journal article" date="2020" name="Phytopathology">
        <title>Genome Sequence Resources of Colletotrichum truncatum, C. plurivorum, C. musicola, and C. sojae: Four Species Pathogenic to Soybean (Glycine max).</title>
        <authorList>
            <person name="Rogerio F."/>
            <person name="Boufleur T.R."/>
            <person name="Ciampi-Guillardi M."/>
            <person name="Sukno S.A."/>
            <person name="Thon M.R."/>
            <person name="Massola Junior N.S."/>
            <person name="Baroncelli R."/>
        </authorList>
    </citation>
    <scope>NUCLEOTIDE SEQUENCE</scope>
    <source>
        <strain evidence="1">LFN0074</strain>
    </source>
</reference>
<protein>
    <submittedName>
        <fullName evidence="1">Uncharacterized protein</fullName>
    </submittedName>
</protein>
<sequence length="209" mass="22596">MDRVPISPGYSRTTRPARQASWHRILDLINCKHPTFYPGPSGDAPGWRPTLRGGPEDTLHTCENQVAALCEPPAKFSGLAATDNDDGGSTVPEGACALKTSWGACGSPTICCADGTSVVHADLKPTAACLIAIRQWHPLAMKAHLQQLVYSKEAKTDQLKDATYFVWGKTAGANMTRPRRESIVAGRDSMDSMERASMTKPLRIYPTTA</sequence>
<name>A0A8H6NCX4_9PEZI</name>
<gene>
    <name evidence="1" type="ORF">CMUS01_08762</name>
</gene>
<dbReference type="AlphaFoldDB" id="A0A8H6NCX4"/>
<accession>A0A8H6NCX4</accession>
<organism evidence="1 2">
    <name type="scientific">Colletotrichum musicola</name>
    <dbReference type="NCBI Taxonomy" id="2175873"/>
    <lineage>
        <taxon>Eukaryota</taxon>
        <taxon>Fungi</taxon>
        <taxon>Dikarya</taxon>
        <taxon>Ascomycota</taxon>
        <taxon>Pezizomycotina</taxon>
        <taxon>Sordariomycetes</taxon>
        <taxon>Hypocreomycetidae</taxon>
        <taxon>Glomerellales</taxon>
        <taxon>Glomerellaceae</taxon>
        <taxon>Colletotrichum</taxon>
        <taxon>Colletotrichum orchidearum species complex</taxon>
    </lineage>
</organism>
<dbReference type="EMBL" id="WIGM01000351">
    <property type="protein sequence ID" value="KAF6828001.1"/>
    <property type="molecule type" value="Genomic_DNA"/>
</dbReference>
<keyword evidence="2" id="KW-1185">Reference proteome</keyword>
<comment type="caution">
    <text evidence="1">The sequence shown here is derived from an EMBL/GenBank/DDBJ whole genome shotgun (WGS) entry which is preliminary data.</text>
</comment>